<reference evidence="5" key="1">
    <citation type="journal article" date="2014" name="Microb. Cell Fact.">
        <title>Exploiting Issatchenkia orientalis SD108 for succinic acid production.</title>
        <authorList>
            <person name="Xiao H."/>
            <person name="Shao Z."/>
            <person name="Jiang Y."/>
            <person name="Dole S."/>
            <person name="Zhao H."/>
        </authorList>
    </citation>
    <scope>NUCLEOTIDE SEQUENCE [LARGE SCALE GENOMIC DNA]</scope>
    <source>
        <strain evidence="5">SD108</strain>
    </source>
</reference>
<feature type="region of interest" description="Disordered" evidence="2">
    <location>
        <begin position="1"/>
        <end position="35"/>
    </location>
</feature>
<evidence type="ECO:0000259" key="3">
    <source>
        <dbReference type="PROSITE" id="PS50238"/>
    </source>
</evidence>
<dbReference type="VEuPathDB" id="FungiDB:C5L36_0A02480"/>
<feature type="compositionally biased region" description="Low complexity" evidence="2">
    <location>
        <begin position="783"/>
        <end position="794"/>
    </location>
</feature>
<dbReference type="InterPro" id="IPR051025">
    <property type="entry name" value="RhoGAP"/>
</dbReference>
<dbReference type="PROSITE" id="PS50238">
    <property type="entry name" value="RHOGAP"/>
    <property type="match status" value="1"/>
</dbReference>
<dbReference type="SUPFAM" id="SSF48350">
    <property type="entry name" value="GTPase activation domain, GAP"/>
    <property type="match status" value="1"/>
</dbReference>
<accession>A0A099P4F6</accession>
<feature type="region of interest" description="Disordered" evidence="2">
    <location>
        <begin position="339"/>
        <end position="397"/>
    </location>
</feature>
<feature type="compositionally biased region" description="Basic and acidic residues" evidence="2">
    <location>
        <begin position="94"/>
        <end position="108"/>
    </location>
</feature>
<name>A0A099P4F6_PICKU</name>
<feature type="compositionally biased region" description="Low complexity" evidence="2">
    <location>
        <begin position="339"/>
        <end position="357"/>
    </location>
</feature>
<feature type="compositionally biased region" description="Polar residues" evidence="2">
    <location>
        <begin position="147"/>
        <end position="159"/>
    </location>
</feature>
<sequence>MDPLEHPVFSSSRHNDSVSTLNNSNNNTEQPMDALQQENEVLRKKITYLQKIIELKDSTINELNAKLLLYKSGRGDEENVQEFGDISSQVEAASHVEKESDPTNDKYSENPLVSPTLTDNSVSRTTETMWEIPQRNSNRSLRKETKSSPALSASKQQQPEAEEHQNKTHAPHLSISSITSSHYSESDDQGIQLEIDEDYQDSQVPNASTDENNDSTQNMSTSDTIDKALKLDLKNGNLTLGSSPRRLSPHRKSFSFEGLQITSNESSHQNADESYSAKSDDFNFNQVNSPDDPVYKKLTQESLYSTNSSPITEYFNQKNNNEVSTPYVNVPVRVSSPSPMGISLSSNSPKLLNPSTSFQNRQPETGPVEIPLPQTPSNPPHLPVHPTSSTPNNNRNKVDSIVPLQKRVTSADDSEKFLLNSLNHAVIRIESLVDPSNFSTQSDPRDPHSNSLKRSSYKVSFMVYTDENAPTLTPIYRVRKSYIELLMMDKAIRPQVPNLPLLPDISYVSCLNFRYWASSKNAIQTYIIHLLNLFKNQKPFNPNHPVWKNFSNYFEFKMDLNDLENPEYSVLHLQNKISYLLYVKKNFGGRTYDFINMVFPSSSNVLTINFVLSKTKETLQKEEIQLTSKDQEIVVKKRKKLATKTWVFFAESKYDADDLCKRLLTWIGNETFGPDEEEMEINSSDTNEADELLKSSTEQSLSSPSLNGPWKLFKKTNKLQSQPSLYTSPRQSPSTFSSIGSSVPGSPSRDSIPSSSHRSRSSTTAVQHSDVLNFKAMPYESNKLSVDNSNSNNSLRSPIKQGNPRQGEIFFQPIDDSPKYFKSTLQHSYDLCPKYKLYGFNVPSIVYQCITYLYQQGGEGFEGIFRLNGMMSEVNRIQEIFNEEHDCDLSKLTPNPDVHSIATLLKRYLRYLQDRLISDDITFELCSIINKSENKGDDGSLSSDAIEQFKSVFNRLPELNRNSLYALFRYLGDVLKMGKHNKMSVSAMSVLMGPNLTQKDGGGQICAVLLENFSTIFQRN</sequence>
<feature type="region of interest" description="Disordered" evidence="2">
    <location>
        <begin position="783"/>
        <end position="806"/>
    </location>
</feature>
<organism evidence="4 5">
    <name type="scientific">Pichia kudriavzevii</name>
    <name type="common">Yeast</name>
    <name type="synonym">Issatchenkia orientalis</name>
    <dbReference type="NCBI Taxonomy" id="4909"/>
    <lineage>
        <taxon>Eukaryota</taxon>
        <taxon>Fungi</taxon>
        <taxon>Dikarya</taxon>
        <taxon>Ascomycota</taxon>
        <taxon>Saccharomycotina</taxon>
        <taxon>Pichiomycetes</taxon>
        <taxon>Pichiales</taxon>
        <taxon>Pichiaceae</taxon>
        <taxon>Pichia</taxon>
    </lineage>
</organism>
<feature type="compositionally biased region" description="Low complexity" evidence="2">
    <location>
        <begin position="694"/>
        <end position="706"/>
    </location>
</feature>
<dbReference type="Proteomes" id="UP000029867">
    <property type="component" value="Unassembled WGS sequence"/>
</dbReference>
<evidence type="ECO:0000313" key="4">
    <source>
        <dbReference type="EMBL" id="KGK39179.1"/>
    </source>
</evidence>
<dbReference type="PANTHER" id="PTHR15228:SF25">
    <property type="entry name" value="F-BAR DOMAIN-CONTAINING PROTEIN"/>
    <property type="match status" value="1"/>
</dbReference>
<comment type="caution">
    <text evidence="4">The sequence shown here is derived from an EMBL/GenBank/DDBJ whole genome shotgun (WGS) entry which is preliminary data.</text>
</comment>
<dbReference type="HOGENOM" id="CLU_296132_0_0_1"/>
<feature type="compositionally biased region" description="Pro residues" evidence="2">
    <location>
        <begin position="373"/>
        <end position="383"/>
    </location>
</feature>
<dbReference type="GO" id="GO:0005096">
    <property type="term" value="F:GTPase activator activity"/>
    <property type="evidence" value="ECO:0007669"/>
    <property type="project" value="UniProtKB-KW"/>
</dbReference>
<dbReference type="Pfam" id="PF00620">
    <property type="entry name" value="RhoGAP"/>
    <property type="match status" value="1"/>
</dbReference>
<feature type="compositionally biased region" description="Polar residues" evidence="2">
    <location>
        <begin position="386"/>
        <end position="395"/>
    </location>
</feature>
<feature type="compositionally biased region" description="Polar residues" evidence="2">
    <location>
        <begin position="111"/>
        <end position="139"/>
    </location>
</feature>
<feature type="compositionally biased region" description="Low complexity" evidence="2">
    <location>
        <begin position="732"/>
        <end position="756"/>
    </location>
</feature>
<evidence type="ECO:0000256" key="2">
    <source>
        <dbReference type="SAM" id="MobiDB-lite"/>
    </source>
</evidence>
<gene>
    <name evidence="4" type="ORF">JL09_g1618</name>
</gene>
<dbReference type="eggNOG" id="KOG4269">
    <property type="taxonomic scope" value="Eukaryota"/>
</dbReference>
<dbReference type="AlphaFoldDB" id="A0A099P4F6"/>
<protein>
    <recommendedName>
        <fullName evidence="3">Rho-GAP domain-containing protein</fullName>
    </recommendedName>
</protein>
<evidence type="ECO:0000256" key="1">
    <source>
        <dbReference type="ARBA" id="ARBA00022468"/>
    </source>
</evidence>
<dbReference type="PANTHER" id="PTHR15228">
    <property type="entry name" value="SPERMATHECAL PHYSIOLOGY VARIANT"/>
    <property type="match status" value="1"/>
</dbReference>
<feature type="compositionally biased region" description="Low complexity" evidence="2">
    <location>
        <begin position="17"/>
        <end position="27"/>
    </location>
</feature>
<feature type="compositionally biased region" description="Polar residues" evidence="2">
    <location>
        <begin position="721"/>
        <end position="731"/>
    </location>
</feature>
<feature type="region of interest" description="Disordered" evidence="2">
    <location>
        <begin position="91"/>
        <end position="172"/>
    </location>
</feature>
<dbReference type="EMBL" id="JQFK01000011">
    <property type="protein sequence ID" value="KGK39179.1"/>
    <property type="molecule type" value="Genomic_DNA"/>
</dbReference>
<dbReference type="InterPro" id="IPR000198">
    <property type="entry name" value="RhoGAP_dom"/>
</dbReference>
<keyword evidence="1" id="KW-0343">GTPase activation</keyword>
<feature type="region of interest" description="Disordered" evidence="2">
    <location>
        <begin position="721"/>
        <end position="767"/>
    </location>
</feature>
<dbReference type="SMART" id="SM00324">
    <property type="entry name" value="RhoGAP"/>
    <property type="match status" value="1"/>
</dbReference>
<proteinExistence type="predicted"/>
<feature type="region of interest" description="Disordered" evidence="2">
    <location>
        <begin position="675"/>
        <end position="708"/>
    </location>
</feature>
<feature type="region of interest" description="Disordered" evidence="2">
    <location>
        <begin position="262"/>
        <end position="281"/>
    </location>
</feature>
<dbReference type="Gene3D" id="1.10.555.10">
    <property type="entry name" value="Rho GTPase activation protein"/>
    <property type="match status" value="1"/>
</dbReference>
<dbReference type="GO" id="GO:0007165">
    <property type="term" value="P:signal transduction"/>
    <property type="evidence" value="ECO:0007669"/>
    <property type="project" value="InterPro"/>
</dbReference>
<dbReference type="InterPro" id="IPR008936">
    <property type="entry name" value="Rho_GTPase_activation_prot"/>
</dbReference>
<evidence type="ECO:0000313" key="5">
    <source>
        <dbReference type="Proteomes" id="UP000029867"/>
    </source>
</evidence>
<feature type="domain" description="Rho-GAP" evidence="3">
    <location>
        <begin position="823"/>
        <end position="1020"/>
    </location>
</feature>